<dbReference type="HOGENOM" id="CLU_007207_0_0_11"/>
<evidence type="ECO:0000313" key="5">
    <source>
        <dbReference type="Proteomes" id="UP000000844"/>
    </source>
</evidence>
<dbReference type="PANTHER" id="PTHR11496">
    <property type="entry name" value="ALCOHOL DEHYDROGENASE"/>
    <property type="match status" value="1"/>
</dbReference>
<evidence type="ECO:0000259" key="2">
    <source>
        <dbReference type="Pfam" id="PF00465"/>
    </source>
</evidence>
<accession>D3PXW4</accession>
<dbReference type="InterPro" id="IPR039697">
    <property type="entry name" value="Alcohol_dehydrogenase_Fe"/>
</dbReference>
<dbReference type="InterPro" id="IPR001670">
    <property type="entry name" value="ADH_Fe/GldA"/>
</dbReference>
<name>D3PXW4_STANL</name>
<keyword evidence="5" id="KW-1185">Reference proteome</keyword>
<dbReference type="Gene3D" id="3.40.50.1970">
    <property type="match status" value="1"/>
</dbReference>
<dbReference type="GO" id="GO:0017000">
    <property type="term" value="P:antibiotic biosynthetic process"/>
    <property type="evidence" value="ECO:0007669"/>
    <property type="project" value="InterPro"/>
</dbReference>
<protein>
    <submittedName>
        <fullName evidence="4">Iron-containing alcohol dehydrogenase</fullName>
    </submittedName>
</protein>
<organism evidence="4 5">
    <name type="scientific">Stackebrandtia nassauensis (strain DSM 44728 / CIP 108903 / NRRL B-16338 / NBRC 102104 / LLR-40K-21)</name>
    <dbReference type="NCBI Taxonomy" id="446470"/>
    <lineage>
        <taxon>Bacteria</taxon>
        <taxon>Bacillati</taxon>
        <taxon>Actinomycetota</taxon>
        <taxon>Actinomycetes</taxon>
        <taxon>Glycomycetales</taxon>
        <taxon>Glycomycetaceae</taxon>
        <taxon>Stackebrandtia</taxon>
    </lineage>
</organism>
<dbReference type="STRING" id="446470.Snas_5663"/>
<dbReference type="InterPro" id="IPR056798">
    <property type="entry name" value="ADH_Fe_C"/>
</dbReference>
<keyword evidence="1" id="KW-0560">Oxidoreductase</keyword>
<evidence type="ECO:0000259" key="3">
    <source>
        <dbReference type="Pfam" id="PF25137"/>
    </source>
</evidence>
<dbReference type="Pfam" id="PF25137">
    <property type="entry name" value="ADH_Fe_C"/>
    <property type="match status" value="1"/>
</dbReference>
<gene>
    <name evidence="4" type="ordered locus">Snas_5663</name>
</gene>
<proteinExistence type="predicted"/>
<dbReference type="Gene3D" id="1.20.1090.10">
    <property type="entry name" value="Dehydroquinate synthase-like - alpha domain"/>
    <property type="match status" value="1"/>
</dbReference>
<sequence>MTLPDDRDVRFGDDAILDTWQLVSKLDGKRAVLICGQHAFDASGANRCLDELTKVAEVRRWSEFHPNTDAADLIHGLRVVEEFKPDLVLGVGGGSAMDMAKLLCAYQGITDAEQLHAAIRTGAAITERRLKLVLAPTTSGSGSEATHFAVVYIGNDKYSIAGPAMLPDTVILDPKLTLTASPYQRATSGIDALAQATESLWASGASDASRGFARAAIDLLVPALPEFVNNPSSEVAGRMAQGSHLAGRAIDVSKTTAAHALSYGFTKSYGVSHGHAVALTLGAFIEAHAKATPDNLQPSVDPATHAEGMRTLLAAFGAADAADARARFDAIAEECGLPLKLAEHGITTREQVADLASRVNVERLGNNPVVFTKEQLTELVAAGLSG</sequence>
<feature type="domain" description="Alcohol dehydrogenase iron-type/glycerol dehydrogenase GldA" evidence="2">
    <location>
        <begin position="8"/>
        <end position="174"/>
    </location>
</feature>
<dbReference type="Proteomes" id="UP000000844">
    <property type="component" value="Chromosome"/>
</dbReference>
<dbReference type="InterPro" id="IPR035873">
    <property type="entry name" value="PhpC"/>
</dbReference>
<dbReference type="Pfam" id="PF00465">
    <property type="entry name" value="Fe-ADH"/>
    <property type="match status" value="1"/>
</dbReference>
<dbReference type="GO" id="GO:0046872">
    <property type="term" value="F:metal ion binding"/>
    <property type="evidence" value="ECO:0007669"/>
    <property type="project" value="InterPro"/>
</dbReference>
<dbReference type="AlphaFoldDB" id="D3PXW4"/>
<feature type="domain" description="Fe-containing alcohol dehydrogenase-like C-terminal" evidence="3">
    <location>
        <begin position="186"/>
        <end position="382"/>
    </location>
</feature>
<dbReference type="KEGG" id="sna:Snas_5663"/>
<dbReference type="EMBL" id="CP001778">
    <property type="protein sequence ID" value="ADD45293.1"/>
    <property type="molecule type" value="Genomic_DNA"/>
</dbReference>
<dbReference type="CDD" id="cd08182">
    <property type="entry name" value="HEPD"/>
    <property type="match status" value="1"/>
</dbReference>
<dbReference type="PANTHER" id="PTHR11496:SF83">
    <property type="entry name" value="HYDROXYACID-OXOACID TRANSHYDROGENASE, MITOCHONDRIAL"/>
    <property type="match status" value="1"/>
</dbReference>
<dbReference type="eggNOG" id="COG1454">
    <property type="taxonomic scope" value="Bacteria"/>
</dbReference>
<dbReference type="GO" id="GO:0004022">
    <property type="term" value="F:alcohol dehydrogenase (NAD+) activity"/>
    <property type="evidence" value="ECO:0007669"/>
    <property type="project" value="TreeGrafter"/>
</dbReference>
<evidence type="ECO:0000313" key="4">
    <source>
        <dbReference type="EMBL" id="ADD45293.1"/>
    </source>
</evidence>
<evidence type="ECO:0000256" key="1">
    <source>
        <dbReference type="ARBA" id="ARBA00023002"/>
    </source>
</evidence>
<dbReference type="RefSeq" id="WP_013020864.1">
    <property type="nucleotide sequence ID" value="NC_013947.1"/>
</dbReference>
<dbReference type="SUPFAM" id="SSF56796">
    <property type="entry name" value="Dehydroquinate synthase-like"/>
    <property type="match status" value="1"/>
</dbReference>
<reference evidence="4 5" key="1">
    <citation type="journal article" date="2009" name="Stand. Genomic Sci.">
        <title>Complete genome sequence of Stackebrandtia nassauensis type strain (LLR-40K-21).</title>
        <authorList>
            <person name="Munk C."/>
            <person name="Lapidus A."/>
            <person name="Copeland A."/>
            <person name="Jando M."/>
            <person name="Mayilraj S."/>
            <person name="Glavina Del Rio T."/>
            <person name="Nolan M."/>
            <person name="Chen F."/>
            <person name="Lucas S."/>
            <person name="Tice H."/>
            <person name="Cheng J.F."/>
            <person name="Han C."/>
            <person name="Detter J.C."/>
            <person name="Bruce D."/>
            <person name="Goodwin L."/>
            <person name="Chain P."/>
            <person name="Pitluck S."/>
            <person name="Goker M."/>
            <person name="Ovchinikova G."/>
            <person name="Pati A."/>
            <person name="Ivanova N."/>
            <person name="Mavromatis K."/>
            <person name="Chen A."/>
            <person name="Palaniappan K."/>
            <person name="Land M."/>
            <person name="Hauser L."/>
            <person name="Chang Y.J."/>
            <person name="Jeffries C.D."/>
            <person name="Bristow J."/>
            <person name="Eisen J.A."/>
            <person name="Markowitz V."/>
            <person name="Hugenholtz P."/>
            <person name="Kyrpides N.C."/>
            <person name="Klenk H.P."/>
        </authorList>
    </citation>
    <scope>NUCLEOTIDE SEQUENCE [LARGE SCALE GENOMIC DNA]</scope>
    <source>
        <strain evidence="5">DSM 44728 / CIP 108903 / NRRL B-16338 / NBRC 102104 / LLR-40K-21</strain>
    </source>
</reference>